<evidence type="ECO:0000256" key="1">
    <source>
        <dbReference type="ARBA" id="ARBA00008918"/>
    </source>
</evidence>
<protein>
    <submittedName>
        <fullName evidence="3">SRPBCC family protein</fullName>
    </submittedName>
</protein>
<comment type="caution">
    <text evidence="3">The sequence shown here is derived from an EMBL/GenBank/DDBJ whole genome shotgun (WGS) entry which is preliminary data.</text>
</comment>
<dbReference type="Gene3D" id="3.30.530.20">
    <property type="match status" value="1"/>
</dbReference>
<name>A0ABU5W2Q3_9BACT</name>
<reference evidence="3 4" key="1">
    <citation type="submission" date="2023-11" db="EMBL/GenBank/DDBJ databases">
        <title>A Novel Polar Bacteriovorax (B. antarcticus) Isolated from the Biocrust in Antarctica.</title>
        <authorList>
            <person name="Mun W."/>
            <person name="Choi S.Y."/>
            <person name="Mitchell R.J."/>
        </authorList>
    </citation>
    <scope>NUCLEOTIDE SEQUENCE [LARGE SCALE GENOMIC DNA]</scope>
    <source>
        <strain evidence="3 4">PP10</strain>
    </source>
</reference>
<dbReference type="Proteomes" id="UP001302274">
    <property type="component" value="Unassembled WGS sequence"/>
</dbReference>
<sequence length="142" mass="15948">MATATRTEIVDVDINKLYDVIVDYAKYADFVDGVSSTKVISQSETSAKVEYSVNMIKSFKYTLATTQVRPTKVSWVLDSGDLFKKNDGQWLMKDLGGGKTEVTYTLEVDFKMFAPNSILTALTQKNLPVMMESFFKRAKSSK</sequence>
<dbReference type="RefSeq" id="WP_323578964.1">
    <property type="nucleotide sequence ID" value="NZ_JAYGJQ010000003.1"/>
</dbReference>
<evidence type="ECO:0000313" key="3">
    <source>
        <dbReference type="EMBL" id="MEA9358520.1"/>
    </source>
</evidence>
<dbReference type="InterPro" id="IPR005031">
    <property type="entry name" value="COQ10_START"/>
</dbReference>
<comment type="similarity">
    <text evidence="1">Belongs to the ribosome association toxin RatA family.</text>
</comment>
<dbReference type="Pfam" id="PF03364">
    <property type="entry name" value="Polyketide_cyc"/>
    <property type="match status" value="1"/>
</dbReference>
<accession>A0ABU5W2Q3</accession>
<gene>
    <name evidence="3" type="ORF">SHI21_19950</name>
</gene>
<evidence type="ECO:0000313" key="4">
    <source>
        <dbReference type="Proteomes" id="UP001302274"/>
    </source>
</evidence>
<dbReference type="EMBL" id="JAYGJQ010000003">
    <property type="protein sequence ID" value="MEA9358520.1"/>
    <property type="molecule type" value="Genomic_DNA"/>
</dbReference>
<dbReference type="SUPFAM" id="SSF55961">
    <property type="entry name" value="Bet v1-like"/>
    <property type="match status" value="1"/>
</dbReference>
<keyword evidence="4" id="KW-1185">Reference proteome</keyword>
<proteinExistence type="inferred from homology"/>
<evidence type="ECO:0000259" key="2">
    <source>
        <dbReference type="Pfam" id="PF03364"/>
    </source>
</evidence>
<feature type="domain" description="Coenzyme Q-binding protein COQ10 START" evidence="2">
    <location>
        <begin position="10"/>
        <end position="134"/>
    </location>
</feature>
<dbReference type="InterPro" id="IPR023393">
    <property type="entry name" value="START-like_dom_sf"/>
</dbReference>
<organism evidence="3 4">
    <name type="scientific">Bacteriovorax antarcticus</name>
    <dbReference type="NCBI Taxonomy" id="3088717"/>
    <lineage>
        <taxon>Bacteria</taxon>
        <taxon>Pseudomonadati</taxon>
        <taxon>Bdellovibrionota</taxon>
        <taxon>Bacteriovoracia</taxon>
        <taxon>Bacteriovoracales</taxon>
        <taxon>Bacteriovoracaceae</taxon>
        <taxon>Bacteriovorax</taxon>
    </lineage>
</organism>